<sequence length="136" mass="15335">MALAMAGCDFKEPVNSDIEGFWKLERFETRADGRMHECTRLYYSITRYVVEVSEKQGPNGYGTYIGRFGYEDGETKVVMKDFKQRAATSDNGVDATVEDLLPFGINSTETTFDVVVADGDNLVLRSDYATLQLTRF</sequence>
<reference evidence="2 3" key="1">
    <citation type="submission" date="2015-06" db="EMBL/GenBank/DDBJ databases">
        <title>Prevotella sp. 109, sp. nov., a novel member of the family Prevotellaceae isolated from human faeces.</title>
        <authorList>
            <person name="Shkoporov A.N."/>
            <person name="Chaplin A.V."/>
            <person name="Kafarskaia L.I."/>
            <person name="Efimov B.A."/>
        </authorList>
    </citation>
    <scope>NUCLEOTIDE SEQUENCE [LARGE SCALE GENOMIC DNA]</scope>
    <source>
        <strain evidence="2 3">109</strain>
    </source>
</reference>
<name>A0A8E1QZ52_9BACT</name>
<keyword evidence="3" id="KW-1185">Reference proteome</keyword>
<evidence type="ECO:0000313" key="3">
    <source>
        <dbReference type="Proteomes" id="UP000036951"/>
    </source>
</evidence>
<organism evidence="2 3">
    <name type="scientific">Xylanibacter rarus</name>
    <dbReference type="NCBI Taxonomy" id="1676614"/>
    <lineage>
        <taxon>Bacteria</taxon>
        <taxon>Pseudomonadati</taxon>
        <taxon>Bacteroidota</taxon>
        <taxon>Bacteroidia</taxon>
        <taxon>Bacteroidales</taxon>
        <taxon>Prevotellaceae</taxon>
        <taxon>Xylanibacter</taxon>
    </lineage>
</organism>
<evidence type="ECO:0000313" key="2">
    <source>
        <dbReference type="EMBL" id="KOO66068.1"/>
    </source>
</evidence>
<feature type="domain" description="Lipocalin-like" evidence="1">
    <location>
        <begin position="4"/>
        <end position="136"/>
    </location>
</feature>
<evidence type="ECO:0000259" key="1">
    <source>
        <dbReference type="Pfam" id="PF16585"/>
    </source>
</evidence>
<proteinExistence type="predicted"/>
<accession>A0A8E1QZ52</accession>
<dbReference type="Proteomes" id="UP000036951">
    <property type="component" value="Unassembled WGS sequence"/>
</dbReference>
<dbReference type="Gene3D" id="2.40.128.280">
    <property type="match status" value="1"/>
</dbReference>
<dbReference type="Pfam" id="PF16585">
    <property type="entry name" value="Lipocalin_8"/>
    <property type="match status" value="1"/>
</dbReference>
<dbReference type="AlphaFoldDB" id="A0A8E1QZ52"/>
<gene>
    <name evidence="2" type="ORF">ACU52_14005</name>
</gene>
<dbReference type="EMBL" id="LFQU01000048">
    <property type="protein sequence ID" value="KOO66068.1"/>
    <property type="molecule type" value="Genomic_DNA"/>
</dbReference>
<protein>
    <recommendedName>
        <fullName evidence="1">Lipocalin-like domain-containing protein</fullName>
    </recommendedName>
</protein>
<dbReference type="InterPro" id="IPR024311">
    <property type="entry name" value="Lipocalin-like"/>
</dbReference>
<comment type="caution">
    <text evidence="2">The sequence shown here is derived from an EMBL/GenBank/DDBJ whole genome shotgun (WGS) entry which is preliminary data.</text>
</comment>